<evidence type="ECO:0000256" key="5">
    <source>
        <dbReference type="ARBA" id="ARBA00022840"/>
    </source>
</evidence>
<keyword evidence="6 8" id="KW-1133">Transmembrane helix</keyword>
<dbReference type="InterPro" id="IPR027417">
    <property type="entry name" value="P-loop_NTPase"/>
</dbReference>
<dbReference type="PROSITE" id="PS50929">
    <property type="entry name" value="ABC_TM1F"/>
    <property type="match status" value="1"/>
</dbReference>
<evidence type="ECO:0000256" key="4">
    <source>
        <dbReference type="ARBA" id="ARBA00022741"/>
    </source>
</evidence>
<evidence type="ECO:0000259" key="10">
    <source>
        <dbReference type="PROSITE" id="PS50929"/>
    </source>
</evidence>
<dbReference type="InterPro" id="IPR036640">
    <property type="entry name" value="ABC1_TM_sf"/>
</dbReference>
<feature type="transmembrane region" description="Helical" evidence="8">
    <location>
        <begin position="56"/>
        <end position="76"/>
    </location>
</feature>
<proteinExistence type="predicted"/>
<feature type="transmembrane region" description="Helical" evidence="8">
    <location>
        <begin position="139"/>
        <end position="156"/>
    </location>
</feature>
<keyword evidence="4" id="KW-0547">Nucleotide-binding</keyword>
<dbReference type="Proteomes" id="UP000006866">
    <property type="component" value="Chromosome"/>
</dbReference>
<dbReference type="RefSeq" id="WP_014552375.1">
    <property type="nucleotide sequence ID" value="NC_017455.1"/>
</dbReference>
<dbReference type="GO" id="GO:0140359">
    <property type="term" value="F:ABC-type transporter activity"/>
    <property type="evidence" value="ECO:0007669"/>
    <property type="project" value="InterPro"/>
</dbReference>
<keyword evidence="12" id="KW-1185">Reference proteome</keyword>
<evidence type="ECO:0000313" key="12">
    <source>
        <dbReference type="Proteomes" id="UP000006866"/>
    </source>
</evidence>
<evidence type="ECO:0000259" key="9">
    <source>
        <dbReference type="PROSITE" id="PS50893"/>
    </source>
</evidence>
<feature type="domain" description="ABC transporter" evidence="9">
    <location>
        <begin position="334"/>
        <end position="567"/>
    </location>
</feature>
<dbReference type="PANTHER" id="PTHR24221:SF397">
    <property type="entry name" value="ABC TRANSPORTER, ATP-BINDING TRANSMEMBRANE PROTEIN"/>
    <property type="match status" value="1"/>
</dbReference>
<dbReference type="GO" id="GO:0016887">
    <property type="term" value="F:ATP hydrolysis activity"/>
    <property type="evidence" value="ECO:0007669"/>
    <property type="project" value="InterPro"/>
</dbReference>
<dbReference type="EMBL" id="CP002175">
    <property type="protein sequence ID" value="ADO76340.1"/>
    <property type="molecule type" value="Genomic_DNA"/>
</dbReference>
<dbReference type="PATRIC" id="fig|572479.3.peg.184"/>
<evidence type="ECO:0000256" key="8">
    <source>
        <dbReference type="SAM" id="Phobius"/>
    </source>
</evidence>
<dbReference type="HOGENOM" id="CLU_000604_84_9_9"/>
<dbReference type="GO" id="GO:0034040">
    <property type="term" value="F:ATPase-coupled lipid transmembrane transporter activity"/>
    <property type="evidence" value="ECO:0007669"/>
    <property type="project" value="TreeGrafter"/>
</dbReference>
<dbReference type="SMART" id="SM00382">
    <property type="entry name" value="AAA"/>
    <property type="match status" value="1"/>
</dbReference>
<dbReference type="eggNOG" id="COG1132">
    <property type="taxonomic scope" value="Bacteria"/>
</dbReference>
<dbReference type="AlphaFoldDB" id="E3DME7"/>
<dbReference type="Pfam" id="PF00664">
    <property type="entry name" value="ABC_membrane"/>
    <property type="match status" value="1"/>
</dbReference>
<evidence type="ECO:0000313" key="11">
    <source>
        <dbReference type="EMBL" id="ADO76340.1"/>
    </source>
</evidence>
<name>E3DME7_HALPG</name>
<dbReference type="KEGG" id="hpk:Hprae_0183"/>
<organism evidence="11 12">
    <name type="scientific">Halanaerobium praevalens (strain ATCC 33744 / DSM 2228 / GSL)</name>
    <dbReference type="NCBI Taxonomy" id="572479"/>
    <lineage>
        <taxon>Bacteria</taxon>
        <taxon>Bacillati</taxon>
        <taxon>Bacillota</taxon>
        <taxon>Clostridia</taxon>
        <taxon>Halanaerobiales</taxon>
        <taxon>Halanaerobiaceae</taxon>
        <taxon>Halanaerobium</taxon>
    </lineage>
</organism>
<dbReference type="InterPro" id="IPR039421">
    <property type="entry name" value="Type_1_exporter"/>
</dbReference>
<gene>
    <name evidence="11" type="ordered locus">Hprae_0183</name>
</gene>
<feature type="transmembrane region" description="Helical" evidence="8">
    <location>
        <begin position="274"/>
        <end position="298"/>
    </location>
</feature>
<feature type="transmembrane region" description="Helical" evidence="8">
    <location>
        <begin position="162"/>
        <end position="179"/>
    </location>
</feature>
<evidence type="ECO:0000256" key="7">
    <source>
        <dbReference type="ARBA" id="ARBA00023136"/>
    </source>
</evidence>
<keyword evidence="2" id="KW-0813">Transport</keyword>
<dbReference type="CDD" id="cd07346">
    <property type="entry name" value="ABC_6TM_exporters"/>
    <property type="match status" value="1"/>
</dbReference>
<dbReference type="PANTHER" id="PTHR24221">
    <property type="entry name" value="ATP-BINDING CASSETTE SUB-FAMILY B"/>
    <property type="match status" value="1"/>
</dbReference>
<dbReference type="PROSITE" id="PS50893">
    <property type="entry name" value="ABC_TRANSPORTER_2"/>
    <property type="match status" value="1"/>
</dbReference>
<dbReference type="STRING" id="572479.Hprae_0183"/>
<feature type="transmembrane region" description="Helical" evidence="8">
    <location>
        <begin position="21"/>
        <end position="44"/>
    </location>
</feature>
<evidence type="ECO:0000256" key="6">
    <source>
        <dbReference type="ARBA" id="ARBA00022989"/>
    </source>
</evidence>
<dbReference type="InterPro" id="IPR003593">
    <property type="entry name" value="AAA+_ATPase"/>
</dbReference>
<dbReference type="PROSITE" id="PS00211">
    <property type="entry name" value="ABC_TRANSPORTER_1"/>
    <property type="match status" value="1"/>
</dbReference>
<feature type="transmembrane region" description="Helical" evidence="8">
    <location>
        <begin position="242"/>
        <end position="268"/>
    </location>
</feature>
<feature type="domain" description="ABC transmembrane type-1" evidence="10">
    <location>
        <begin position="21"/>
        <end position="303"/>
    </location>
</feature>
<comment type="subcellular location">
    <subcellularLocation>
        <location evidence="1">Cell membrane</location>
        <topology evidence="1">Multi-pass membrane protein</topology>
    </subcellularLocation>
</comment>
<dbReference type="Gene3D" id="1.20.1560.10">
    <property type="entry name" value="ABC transporter type 1, transmembrane domain"/>
    <property type="match status" value="1"/>
</dbReference>
<dbReference type="Gene3D" id="3.40.50.300">
    <property type="entry name" value="P-loop containing nucleotide triphosphate hydrolases"/>
    <property type="match status" value="1"/>
</dbReference>
<dbReference type="Pfam" id="PF00005">
    <property type="entry name" value="ABC_tran"/>
    <property type="match status" value="1"/>
</dbReference>
<dbReference type="GO" id="GO:0005886">
    <property type="term" value="C:plasma membrane"/>
    <property type="evidence" value="ECO:0007669"/>
    <property type="project" value="UniProtKB-SubCell"/>
</dbReference>
<evidence type="ECO:0000256" key="1">
    <source>
        <dbReference type="ARBA" id="ARBA00004651"/>
    </source>
</evidence>
<dbReference type="SUPFAM" id="SSF52540">
    <property type="entry name" value="P-loop containing nucleoside triphosphate hydrolases"/>
    <property type="match status" value="1"/>
</dbReference>
<dbReference type="OrthoDB" id="9762778at2"/>
<sequence length="585" mass="66211">MEDIKKIFAFAKEYHYKLYSSILMAISSVLLGIVPFYLVYKIIMAFLKQPEVEFTYLLKMTILILAVLIAKSYLFLKAMSASHEAAFDTLMGMRKSLAEKLIKMPMGEIKKRSSGQLKNIIVDMVEEMELILAHLIPEGVSYIVVPTILVICIFFLDWRLALAALGTVPISLIIFKLMMQNNEEKMEYWFKAGDKMNSNIVEYISGMEVIKIFNQTTSSFSKYTDSVKDYEKYTLDWFQESWNYMAGFFVILPATLSFIVPLGAYFHLQGTLTLPAYILVMMLAMGLGEPLSKLARFIESITMIKRKSQAINEMLASEELDLNENDLAPVNHNITFDNVSFAYDQEEVLKNINFLAKQNNVTALVGESGSGKSTIAKLLVRFWDPQKGKIRLDGVDIKKLSFARLMETISYVSQDIYLFDTTIRENIRMGDLKATDQEVEAAARLAQCHEFILELENGYETFAGDAGNKLSGGQKQRISIARSLLKDAPVIILDEATAFTDPENEDRIQTALNDLIEGKTLLVIAHRLSTIADADNIILMDQGRIAAQGTHQQLLKESAIYQKLWRAHQEAMEWDIKVEGVKANV</sequence>
<dbReference type="GO" id="GO:0005524">
    <property type="term" value="F:ATP binding"/>
    <property type="evidence" value="ECO:0007669"/>
    <property type="project" value="UniProtKB-KW"/>
</dbReference>
<dbReference type="FunFam" id="3.40.50.300:FF:000287">
    <property type="entry name" value="Multidrug ABC transporter ATP-binding protein"/>
    <property type="match status" value="1"/>
</dbReference>
<reference evidence="11 12" key="2">
    <citation type="journal article" date="2011" name="Stand. Genomic Sci.">
        <title>Complete genome sequence of the extremely halophilic Halanaerobium praevalens type strain (GSL).</title>
        <authorList>
            <person name="Ivanova N."/>
            <person name="Sikorski J."/>
            <person name="Chertkov O."/>
            <person name="Nolan M."/>
            <person name="Lucas S."/>
            <person name="Hammon N."/>
            <person name="Deshpande S."/>
            <person name="Cheng J.F."/>
            <person name="Tapia R."/>
            <person name="Han C."/>
            <person name="Goodwin L."/>
            <person name="Pitluck S."/>
            <person name="Huntemann M."/>
            <person name="Liolios K."/>
            <person name="Pagani I."/>
            <person name="Mavromatis K."/>
            <person name="Ovchinikova G."/>
            <person name="Pati A."/>
            <person name="Chen A."/>
            <person name="Palaniappan K."/>
            <person name="Land M."/>
            <person name="Hauser L."/>
            <person name="Brambilla E.M."/>
            <person name="Kannan K.P."/>
            <person name="Rohde M."/>
            <person name="Tindall B.J."/>
            <person name="Goker M."/>
            <person name="Detter J.C."/>
            <person name="Woyke T."/>
            <person name="Bristow J."/>
            <person name="Eisen J.A."/>
            <person name="Markowitz V."/>
            <person name="Hugenholtz P."/>
            <person name="Kyrpides N.C."/>
            <person name="Klenk H.P."/>
            <person name="Lapidus A."/>
        </authorList>
    </citation>
    <scope>NUCLEOTIDE SEQUENCE [LARGE SCALE GENOMIC DNA]</scope>
    <source>
        <strain evidence="12">ATCC 33744 / DSM 2228 / GSL</strain>
    </source>
</reference>
<protein>
    <submittedName>
        <fullName evidence="11">ABC transporter related protein</fullName>
    </submittedName>
</protein>
<dbReference type="SUPFAM" id="SSF90123">
    <property type="entry name" value="ABC transporter transmembrane region"/>
    <property type="match status" value="1"/>
</dbReference>
<keyword evidence="3 8" id="KW-0812">Transmembrane</keyword>
<dbReference type="InterPro" id="IPR003439">
    <property type="entry name" value="ABC_transporter-like_ATP-bd"/>
</dbReference>
<evidence type="ECO:0000256" key="3">
    <source>
        <dbReference type="ARBA" id="ARBA00022692"/>
    </source>
</evidence>
<keyword evidence="7 8" id="KW-0472">Membrane</keyword>
<accession>E3DME7</accession>
<reference evidence="12" key="1">
    <citation type="submission" date="2010-10" db="EMBL/GenBank/DDBJ databases">
        <title>The complete genome of Halanaerobium praevalens DSM 2228.</title>
        <authorList>
            <consortium name="US DOE Joint Genome Institute (JGI-PGF)"/>
            <person name="Lucas S."/>
            <person name="Copeland A."/>
            <person name="Lapidus A."/>
            <person name="Glavina del Rio T."/>
            <person name="Dalin E."/>
            <person name="Tice H."/>
            <person name="Bruce D."/>
            <person name="Goodwin L."/>
            <person name="Pitluck S."/>
            <person name="Kyrpides N."/>
            <person name="Mavromatis K."/>
            <person name="Ivanova N."/>
            <person name="Ovchinnikova G."/>
            <person name="Chertkov O."/>
            <person name="Detter J.C."/>
            <person name="Han C."/>
            <person name="Larimer F."/>
            <person name="Land M."/>
            <person name="Hauser L."/>
            <person name="Markowitz V."/>
            <person name="Cheng J.-F."/>
            <person name="Hugenholtz P."/>
            <person name="Woyke T."/>
            <person name="Wu D."/>
            <person name="Tindall B."/>
            <person name="Pomrenke H.G."/>
            <person name="Brambilla E."/>
            <person name="Klenk H.-P."/>
            <person name="Eisen J.A."/>
        </authorList>
    </citation>
    <scope>NUCLEOTIDE SEQUENCE [LARGE SCALE GENOMIC DNA]</scope>
    <source>
        <strain evidence="12">ATCC 33744 / DSM 2228 / GSL</strain>
    </source>
</reference>
<keyword evidence="5" id="KW-0067">ATP-binding</keyword>
<evidence type="ECO:0000256" key="2">
    <source>
        <dbReference type="ARBA" id="ARBA00022448"/>
    </source>
</evidence>
<dbReference type="InterPro" id="IPR017871">
    <property type="entry name" value="ABC_transporter-like_CS"/>
</dbReference>
<dbReference type="InterPro" id="IPR011527">
    <property type="entry name" value="ABC1_TM_dom"/>
</dbReference>